<keyword evidence="3" id="KW-0863">Zinc-finger</keyword>
<evidence type="ECO:0008006" key="8">
    <source>
        <dbReference type="Google" id="ProtNLM"/>
    </source>
</evidence>
<keyword evidence="7" id="KW-1185">Reference proteome</keyword>
<feature type="region of interest" description="Disordered" evidence="5">
    <location>
        <begin position="1"/>
        <end position="20"/>
    </location>
</feature>
<dbReference type="AlphaFoldDB" id="A0AAQ3RMA1"/>
<evidence type="ECO:0000256" key="1">
    <source>
        <dbReference type="ARBA" id="ARBA00022723"/>
    </source>
</evidence>
<dbReference type="PRINTS" id="PR01848">
    <property type="entry name" value="U2AUXFACTOR"/>
</dbReference>
<evidence type="ECO:0000256" key="5">
    <source>
        <dbReference type="SAM" id="MobiDB-lite"/>
    </source>
</evidence>
<evidence type="ECO:0000256" key="4">
    <source>
        <dbReference type="ARBA" id="ARBA00022833"/>
    </source>
</evidence>
<evidence type="ECO:0000256" key="3">
    <source>
        <dbReference type="ARBA" id="ARBA00022771"/>
    </source>
</evidence>
<dbReference type="GO" id="GO:0008270">
    <property type="term" value="F:zinc ion binding"/>
    <property type="evidence" value="ECO:0007669"/>
    <property type="project" value="UniProtKB-KW"/>
</dbReference>
<accession>A0AAQ3RMA1</accession>
<dbReference type="SUPFAM" id="SSF90229">
    <property type="entry name" value="CCCH zinc finger"/>
    <property type="match status" value="1"/>
</dbReference>
<dbReference type="PANTHER" id="PTHR12620">
    <property type="entry name" value="U2 SNRNP AUXILIARY FACTOR, SMALL SUBUNIT"/>
    <property type="match status" value="1"/>
</dbReference>
<dbReference type="GO" id="GO:0003723">
    <property type="term" value="F:RNA binding"/>
    <property type="evidence" value="ECO:0007669"/>
    <property type="project" value="InterPro"/>
</dbReference>
<keyword evidence="1" id="KW-0479">Metal-binding</keyword>
<keyword evidence="2" id="KW-0677">Repeat</keyword>
<evidence type="ECO:0000256" key="2">
    <source>
        <dbReference type="ARBA" id="ARBA00022737"/>
    </source>
</evidence>
<name>A0AAQ3RMA1_VIGMU</name>
<proteinExistence type="predicted"/>
<organism evidence="6 7">
    <name type="scientific">Vigna mungo</name>
    <name type="common">Black gram</name>
    <name type="synonym">Phaseolus mungo</name>
    <dbReference type="NCBI Taxonomy" id="3915"/>
    <lineage>
        <taxon>Eukaryota</taxon>
        <taxon>Viridiplantae</taxon>
        <taxon>Streptophyta</taxon>
        <taxon>Embryophyta</taxon>
        <taxon>Tracheophyta</taxon>
        <taxon>Spermatophyta</taxon>
        <taxon>Magnoliopsida</taxon>
        <taxon>eudicotyledons</taxon>
        <taxon>Gunneridae</taxon>
        <taxon>Pentapetalae</taxon>
        <taxon>rosids</taxon>
        <taxon>fabids</taxon>
        <taxon>Fabales</taxon>
        <taxon>Fabaceae</taxon>
        <taxon>Papilionoideae</taxon>
        <taxon>50 kb inversion clade</taxon>
        <taxon>NPAAA clade</taxon>
        <taxon>indigoferoid/millettioid clade</taxon>
        <taxon>Phaseoleae</taxon>
        <taxon>Vigna</taxon>
    </lineage>
</organism>
<keyword evidence="4" id="KW-0862">Zinc</keyword>
<sequence length="104" mass="11739">MTLGWTLGKEEIENPRQQQREEVKPHVSLVLVAMAEHLTSMFGTGMVMVNCPFYFKIGACRHYDWCSFLHTKPSISPTILLSNMYQRSDMITSAAMPTATPSTI</sequence>
<evidence type="ECO:0000313" key="6">
    <source>
        <dbReference type="EMBL" id="WVY98157.1"/>
    </source>
</evidence>
<dbReference type="EMBL" id="CP144692">
    <property type="protein sequence ID" value="WVY98157.1"/>
    <property type="molecule type" value="Genomic_DNA"/>
</dbReference>
<evidence type="ECO:0000313" key="7">
    <source>
        <dbReference type="Proteomes" id="UP001374535"/>
    </source>
</evidence>
<reference evidence="6 7" key="1">
    <citation type="journal article" date="2023" name="Life. Sci Alliance">
        <title>Evolutionary insights into 3D genome organization and epigenetic landscape of Vigna mungo.</title>
        <authorList>
            <person name="Junaid A."/>
            <person name="Singh B."/>
            <person name="Bhatia S."/>
        </authorList>
    </citation>
    <scope>NUCLEOTIDE SEQUENCE [LARGE SCALE GENOMIC DNA]</scope>
    <source>
        <strain evidence="6">Urdbean</strain>
    </source>
</reference>
<dbReference type="InterPro" id="IPR009145">
    <property type="entry name" value="U2AF_small"/>
</dbReference>
<feature type="compositionally biased region" description="Basic and acidic residues" evidence="5">
    <location>
        <begin position="8"/>
        <end position="20"/>
    </location>
</feature>
<protein>
    <recommendedName>
        <fullName evidence="8">C3H1-type domain-containing protein</fullName>
    </recommendedName>
</protein>
<dbReference type="InterPro" id="IPR036855">
    <property type="entry name" value="Znf_CCCH_sf"/>
</dbReference>
<dbReference type="GO" id="GO:0000398">
    <property type="term" value="P:mRNA splicing, via spliceosome"/>
    <property type="evidence" value="ECO:0007669"/>
    <property type="project" value="InterPro"/>
</dbReference>
<feature type="non-terminal residue" evidence="6">
    <location>
        <position position="104"/>
    </location>
</feature>
<gene>
    <name evidence="6" type="ORF">V8G54_030308</name>
</gene>
<dbReference type="Proteomes" id="UP001374535">
    <property type="component" value="Chromosome 9"/>
</dbReference>
<dbReference type="GO" id="GO:0089701">
    <property type="term" value="C:U2AF complex"/>
    <property type="evidence" value="ECO:0007669"/>
    <property type="project" value="InterPro"/>
</dbReference>